<dbReference type="AlphaFoldDB" id="A0A0C2GBA9"/>
<evidence type="ECO:0000313" key="2">
    <source>
        <dbReference type="EMBL" id="KIH56194.1"/>
    </source>
</evidence>
<keyword evidence="3" id="KW-1185">Reference proteome</keyword>
<name>A0A0C2GBA9_9BILA</name>
<dbReference type="EMBL" id="KN736114">
    <property type="protein sequence ID" value="KIH56194.1"/>
    <property type="molecule type" value="Genomic_DNA"/>
</dbReference>
<protein>
    <submittedName>
        <fullName evidence="2">Uncharacterized protein</fullName>
    </submittedName>
</protein>
<gene>
    <name evidence="2" type="ORF">ANCDUO_13626</name>
</gene>
<keyword evidence="1" id="KW-0472">Membrane</keyword>
<organism evidence="2 3">
    <name type="scientific">Ancylostoma duodenale</name>
    <dbReference type="NCBI Taxonomy" id="51022"/>
    <lineage>
        <taxon>Eukaryota</taxon>
        <taxon>Metazoa</taxon>
        <taxon>Ecdysozoa</taxon>
        <taxon>Nematoda</taxon>
        <taxon>Chromadorea</taxon>
        <taxon>Rhabditida</taxon>
        <taxon>Rhabditina</taxon>
        <taxon>Rhabditomorpha</taxon>
        <taxon>Strongyloidea</taxon>
        <taxon>Ancylostomatidae</taxon>
        <taxon>Ancylostomatinae</taxon>
        <taxon>Ancylostoma</taxon>
    </lineage>
</organism>
<evidence type="ECO:0000313" key="3">
    <source>
        <dbReference type="Proteomes" id="UP000054047"/>
    </source>
</evidence>
<reference evidence="2 3" key="1">
    <citation type="submission" date="2013-12" db="EMBL/GenBank/DDBJ databases">
        <title>Draft genome of the parsitic nematode Ancylostoma duodenale.</title>
        <authorList>
            <person name="Mitreva M."/>
        </authorList>
    </citation>
    <scope>NUCLEOTIDE SEQUENCE [LARGE SCALE GENOMIC DNA]</scope>
    <source>
        <strain evidence="2 3">Zhejiang</strain>
    </source>
</reference>
<dbReference type="OrthoDB" id="5801935at2759"/>
<dbReference type="Proteomes" id="UP000054047">
    <property type="component" value="Unassembled WGS sequence"/>
</dbReference>
<keyword evidence="1" id="KW-0812">Transmembrane</keyword>
<accession>A0A0C2GBA9</accession>
<feature type="transmembrane region" description="Helical" evidence="1">
    <location>
        <begin position="18"/>
        <end position="35"/>
    </location>
</feature>
<proteinExistence type="predicted"/>
<evidence type="ECO:0000256" key="1">
    <source>
        <dbReference type="SAM" id="Phobius"/>
    </source>
</evidence>
<keyword evidence="1" id="KW-1133">Transmembrane helix</keyword>
<sequence>MTVVAHSAVPVPYSQRRMLASVSLNFVLLAGYQFARNLFFGVSMYKPCVTMKDVLEGWECDRTRSAARVEPSKFLHEHLEIDGMRVISSANDLIRAVLSKKFKKHYL</sequence>